<evidence type="ECO:0000256" key="4">
    <source>
        <dbReference type="ARBA" id="ARBA00022490"/>
    </source>
</evidence>
<name>A0A2K1J3G9_PHYPA</name>
<dbReference type="STRING" id="3218.A0A2K1J3G9"/>
<dbReference type="Gramene" id="Pp3c17_11160V3.1">
    <property type="protein sequence ID" value="Pp3c17_11160V3.1"/>
    <property type="gene ID" value="Pp3c17_11160"/>
</dbReference>
<dbReference type="InterPro" id="IPR027329">
    <property type="entry name" value="TPX2_C"/>
</dbReference>
<keyword evidence="4" id="KW-0963">Cytoplasm</keyword>
<comment type="subcellular location">
    <subcellularLocation>
        <location evidence="2">Cytoplasm</location>
        <location evidence="2">Cytoskeleton</location>
        <location evidence="2">Spindle</location>
    </subcellularLocation>
    <subcellularLocation>
        <location evidence="1">Nucleus</location>
    </subcellularLocation>
</comment>
<dbReference type="PANTHER" id="PTHR14326:SF44">
    <property type="entry name" value="TARGETING PROTEIN FOR XKLP2"/>
    <property type="match status" value="1"/>
</dbReference>
<dbReference type="RefSeq" id="XP_024400114.1">
    <property type="nucleotide sequence ID" value="XM_024544346.2"/>
</dbReference>
<dbReference type="Pfam" id="PF06886">
    <property type="entry name" value="TPX2"/>
    <property type="match status" value="1"/>
</dbReference>
<feature type="region of interest" description="Disordered" evidence="9">
    <location>
        <begin position="434"/>
        <end position="473"/>
    </location>
</feature>
<dbReference type="KEGG" id="ppp:112294146"/>
<dbReference type="GeneID" id="112294146"/>
<feature type="region of interest" description="Disordered" evidence="9">
    <location>
        <begin position="730"/>
        <end position="767"/>
    </location>
</feature>
<dbReference type="EnsemblPlants" id="Pp3c17_11160V3.1">
    <property type="protein sequence ID" value="Pp3c17_11160V3.1"/>
    <property type="gene ID" value="Pp3c17_11160"/>
</dbReference>
<organism evidence="12">
    <name type="scientific">Physcomitrium patens</name>
    <name type="common">Spreading-leaved earth moss</name>
    <name type="synonym">Physcomitrella patens</name>
    <dbReference type="NCBI Taxonomy" id="3218"/>
    <lineage>
        <taxon>Eukaryota</taxon>
        <taxon>Viridiplantae</taxon>
        <taxon>Streptophyta</taxon>
        <taxon>Embryophyta</taxon>
        <taxon>Bryophyta</taxon>
        <taxon>Bryophytina</taxon>
        <taxon>Bryopsida</taxon>
        <taxon>Funariidae</taxon>
        <taxon>Funariales</taxon>
        <taxon>Funariaceae</taxon>
        <taxon>Physcomitrium</taxon>
    </lineage>
</organism>
<evidence type="ECO:0000256" key="6">
    <source>
        <dbReference type="ARBA" id="ARBA00023212"/>
    </source>
</evidence>
<reference evidence="12 14" key="2">
    <citation type="journal article" date="2018" name="Plant J.">
        <title>The Physcomitrella patens chromosome-scale assembly reveals moss genome structure and evolution.</title>
        <authorList>
            <person name="Lang D."/>
            <person name="Ullrich K.K."/>
            <person name="Murat F."/>
            <person name="Fuchs J."/>
            <person name="Jenkins J."/>
            <person name="Haas F.B."/>
            <person name="Piednoel M."/>
            <person name="Gundlach H."/>
            <person name="Van Bel M."/>
            <person name="Meyberg R."/>
            <person name="Vives C."/>
            <person name="Morata J."/>
            <person name="Symeonidi A."/>
            <person name="Hiss M."/>
            <person name="Muchero W."/>
            <person name="Kamisugi Y."/>
            <person name="Saleh O."/>
            <person name="Blanc G."/>
            <person name="Decker E.L."/>
            <person name="van Gessel N."/>
            <person name="Grimwood J."/>
            <person name="Hayes R.D."/>
            <person name="Graham S.W."/>
            <person name="Gunter L.E."/>
            <person name="McDaniel S.F."/>
            <person name="Hoernstein S.N.W."/>
            <person name="Larsson A."/>
            <person name="Li F.W."/>
            <person name="Perroud P.F."/>
            <person name="Phillips J."/>
            <person name="Ranjan P."/>
            <person name="Rokshar D.S."/>
            <person name="Rothfels C.J."/>
            <person name="Schneider L."/>
            <person name="Shu S."/>
            <person name="Stevenson D.W."/>
            <person name="Thummler F."/>
            <person name="Tillich M."/>
            <person name="Villarreal Aguilar J.C."/>
            <person name="Widiez T."/>
            <person name="Wong G.K."/>
            <person name="Wymore A."/>
            <person name="Zhang Y."/>
            <person name="Zimmer A.D."/>
            <person name="Quatrano R.S."/>
            <person name="Mayer K.F.X."/>
            <person name="Goodstein D."/>
            <person name="Casacuberta J.M."/>
            <person name="Vandepoele K."/>
            <person name="Reski R."/>
            <person name="Cuming A.C."/>
            <person name="Tuskan G.A."/>
            <person name="Maumus F."/>
            <person name="Salse J."/>
            <person name="Schmutz J."/>
            <person name="Rensing S.A."/>
        </authorList>
    </citation>
    <scope>NUCLEOTIDE SEQUENCE [LARGE SCALE GENOMIC DNA]</scope>
    <source>
        <strain evidence="13 14">cv. Gransden 2004</strain>
    </source>
</reference>
<evidence type="ECO:0000256" key="8">
    <source>
        <dbReference type="SAM" id="Coils"/>
    </source>
</evidence>
<evidence type="ECO:0000256" key="3">
    <source>
        <dbReference type="ARBA" id="ARBA00005885"/>
    </source>
</evidence>
<evidence type="ECO:0000256" key="9">
    <source>
        <dbReference type="SAM" id="MobiDB-lite"/>
    </source>
</evidence>
<dbReference type="Proteomes" id="UP000006727">
    <property type="component" value="Chromosome 17"/>
</dbReference>
<dbReference type="PANTHER" id="PTHR14326">
    <property type="entry name" value="TARGETING PROTEIN FOR XKLP2"/>
    <property type="match status" value="1"/>
</dbReference>
<dbReference type="Gramene" id="Pp3c17_11160V3.2">
    <property type="protein sequence ID" value="Pp3c17_11160V3.2"/>
    <property type="gene ID" value="Pp3c17_11160"/>
</dbReference>
<evidence type="ECO:0000313" key="14">
    <source>
        <dbReference type="Proteomes" id="UP000006727"/>
    </source>
</evidence>
<feature type="region of interest" description="Disordered" evidence="9">
    <location>
        <begin position="200"/>
        <end position="230"/>
    </location>
</feature>
<evidence type="ECO:0000259" key="11">
    <source>
        <dbReference type="Pfam" id="PF12214"/>
    </source>
</evidence>
<keyword evidence="14" id="KW-1185">Reference proteome</keyword>
<reference evidence="12 14" key="1">
    <citation type="journal article" date="2008" name="Science">
        <title>The Physcomitrella genome reveals evolutionary insights into the conquest of land by plants.</title>
        <authorList>
            <person name="Rensing S."/>
            <person name="Lang D."/>
            <person name="Zimmer A."/>
            <person name="Terry A."/>
            <person name="Salamov A."/>
            <person name="Shapiro H."/>
            <person name="Nishiyama T."/>
            <person name="Perroud P.-F."/>
            <person name="Lindquist E."/>
            <person name="Kamisugi Y."/>
            <person name="Tanahashi T."/>
            <person name="Sakakibara K."/>
            <person name="Fujita T."/>
            <person name="Oishi K."/>
            <person name="Shin-I T."/>
            <person name="Kuroki Y."/>
            <person name="Toyoda A."/>
            <person name="Suzuki Y."/>
            <person name="Hashimoto A."/>
            <person name="Yamaguchi K."/>
            <person name="Sugano A."/>
            <person name="Kohara Y."/>
            <person name="Fujiyama A."/>
            <person name="Anterola A."/>
            <person name="Aoki S."/>
            <person name="Ashton N."/>
            <person name="Barbazuk W.B."/>
            <person name="Barker E."/>
            <person name="Bennetzen J."/>
            <person name="Bezanilla M."/>
            <person name="Blankenship R."/>
            <person name="Cho S.H."/>
            <person name="Dutcher S."/>
            <person name="Estelle M."/>
            <person name="Fawcett J.A."/>
            <person name="Gundlach H."/>
            <person name="Hanada K."/>
            <person name="Heyl A."/>
            <person name="Hicks K.A."/>
            <person name="Hugh J."/>
            <person name="Lohr M."/>
            <person name="Mayer K."/>
            <person name="Melkozernov A."/>
            <person name="Murata T."/>
            <person name="Nelson D."/>
            <person name="Pils B."/>
            <person name="Prigge M."/>
            <person name="Reiss B."/>
            <person name="Renner T."/>
            <person name="Rombauts S."/>
            <person name="Rushton P."/>
            <person name="Sanderfoot A."/>
            <person name="Schween G."/>
            <person name="Shiu S.-H."/>
            <person name="Stueber K."/>
            <person name="Theodoulou F.L."/>
            <person name="Tu H."/>
            <person name="Van de Peer Y."/>
            <person name="Verrier P.J."/>
            <person name="Waters E."/>
            <person name="Wood A."/>
            <person name="Yang L."/>
            <person name="Cove D."/>
            <person name="Cuming A."/>
            <person name="Hasebe M."/>
            <person name="Lucas S."/>
            <person name="Mishler D.B."/>
            <person name="Reski R."/>
            <person name="Grigoriev I."/>
            <person name="Quatrano R.S."/>
            <person name="Boore J.L."/>
        </authorList>
    </citation>
    <scope>NUCLEOTIDE SEQUENCE [LARGE SCALE GENOMIC DNA]</scope>
    <source>
        <strain evidence="13 14">cv. Gransden 2004</strain>
    </source>
</reference>
<dbReference type="Pfam" id="PF12214">
    <property type="entry name" value="TPX2_importin"/>
    <property type="match status" value="2"/>
</dbReference>
<keyword evidence="6" id="KW-0206">Cytoskeleton</keyword>
<dbReference type="PaxDb" id="3218-PP1S105_71V6.1"/>
<gene>
    <name evidence="13" type="primary">LOC112294146</name>
    <name evidence="12" type="ORF">PHYPA_021920</name>
</gene>
<evidence type="ECO:0000313" key="12">
    <source>
        <dbReference type="EMBL" id="PNR36070.1"/>
    </source>
</evidence>
<keyword evidence="5" id="KW-0493">Microtubule</keyword>
<comment type="similarity">
    <text evidence="3">Belongs to the TPX2 family.</text>
</comment>
<accession>A0A2K1J3G9</accession>
<dbReference type="EMBL" id="ABEU02000017">
    <property type="protein sequence ID" value="PNR36070.1"/>
    <property type="molecule type" value="Genomic_DNA"/>
</dbReference>
<feature type="compositionally biased region" description="Polar residues" evidence="9">
    <location>
        <begin position="208"/>
        <end position="222"/>
    </location>
</feature>
<keyword evidence="8" id="KW-0175">Coiled coil</keyword>
<dbReference type="OrthoDB" id="1684416at2759"/>
<evidence type="ECO:0000256" key="7">
    <source>
        <dbReference type="ARBA" id="ARBA00023242"/>
    </source>
</evidence>
<evidence type="ECO:0000313" key="13">
    <source>
        <dbReference type="EnsemblPlants" id="Pp3c17_11160V3.1"/>
    </source>
</evidence>
<sequence>MDRVDQPEVGKFDSFRNIDWTYEFSAPKYYDFTYEETDADALAAEGWFELAIPYENSPHVFKTKSIPELQSTARGRNHCGKLEALQILAHVSPLPNRKNALLGAEELSDNYNEECYLKTLDCAQEAANCADMDADCQEDTDVLCKVPTSNCLQEEPYTPVGRAITGVIENNANRTPPTALAALVISPGSLPAKRLYSDAWKEPPSEQAPRSISKNRLSFSSRSGRKKASANKKPIIASFKFYAQPEKKQKLEGERLQKLLYMKDRLPRPKNPPTLTVPREFQLRTDERAHTHPVDSNKASPFVSMAERVRRFHLKTPERFHTHNNNSVNETKVMEHEKGKPKLTVAKSPAFGTSQRIRPPKVKSAAELEEEMLARMPKFKARPVPKKILEAPVLPTFSKSIPHVPEFQEFHLHTMERAQHHASSASSSSIDSVCTSENVSKPKDFSKMRPPQLQTASRVRPSTVKSSKELEEEELANMPKFKARPLNKMIFESKGDLGVHRNQKREVTTPQEFHLKTDERAHSRDPDLLADQVQKLAITKPSKGEKPLRPTIPKPFHLATDDRGLAKGMREIQERIRQQQDESKARIPIANPLPLTTEIPDIPPKPVPKECTKPEPFYLESLLLHEQEQERLAQERIQAEQLNAALREFHAQPNLSKVPAVLPEIPRKALTTIDEFNLLVDQRAVERGEFDKKVVEKQMQYKRYREMYEAAKKAEEERFLKAMRKEMIPTARPMPAFPRPRLPLRSTKEPTKPMSPQFSKKTLQKER</sequence>
<dbReference type="GO" id="GO:0030295">
    <property type="term" value="F:protein kinase activator activity"/>
    <property type="evidence" value="ECO:0000318"/>
    <property type="project" value="GO_Central"/>
</dbReference>
<feature type="domain" description="TPX2 central" evidence="11">
    <location>
        <begin position="449"/>
        <end position="549"/>
    </location>
</feature>
<dbReference type="GO" id="GO:0090307">
    <property type="term" value="P:mitotic spindle assembly"/>
    <property type="evidence" value="ECO:0000318"/>
    <property type="project" value="GO_Central"/>
</dbReference>
<evidence type="ECO:0000256" key="2">
    <source>
        <dbReference type="ARBA" id="ARBA00004186"/>
    </source>
</evidence>
<dbReference type="AlphaFoldDB" id="A0A2K1J3G9"/>
<dbReference type="GO" id="GO:0005880">
    <property type="term" value="C:nuclear microtubule"/>
    <property type="evidence" value="ECO:0000318"/>
    <property type="project" value="GO_Central"/>
</dbReference>
<feature type="domain" description="TPX2 C-terminal" evidence="10">
    <location>
        <begin position="676"/>
        <end position="752"/>
    </location>
</feature>
<evidence type="ECO:0008006" key="15">
    <source>
        <dbReference type="Google" id="ProtNLM"/>
    </source>
</evidence>
<dbReference type="FunCoup" id="A0A2K1J3G9">
    <property type="interactions" value="553"/>
</dbReference>
<proteinExistence type="inferred from homology"/>
<evidence type="ECO:0000256" key="1">
    <source>
        <dbReference type="ARBA" id="ARBA00004123"/>
    </source>
</evidence>
<evidence type="ECO:0000259" key="10">
    <source>
        <dbReference type="Pfam" id="PF06886"/>
    </source>
</evidence>
<protein>
    <recommendedName>
        <fullName evidence="15">TPX2 central domain-containing protein</fullName>
    </recommendedName>
</protein>
<dbReference type="GO" id="GO:0060236">
    <property type="term" value="P:regulation of mitotic spindle organization"/>
    <property type="evidence" value="ECO:0007669"/>
    <property type="project" value="InterPro"/>
</dbReference>
<dbReference type="EnsemblPlants" id="Pp3c17_11160V3.2">
    <property type="protein sequence ID" value="Pp3c17_11160V3.2"/>
    <property type="gene ID" value="Pp3c17_11160"/>
</dbReference>
<reference evidence="13" key="3">
    <citation type="submission" date="2020-12" db="UniProtKB">
        <authorList>
            <consortium name="EnsemblPlants"/>
        </authorList>
    </citation>
    <scope>IDENTIFICATION</scope>
</reference>
<dbReference type="InterPro" id="IPR009675">
    <property type="entry name" value="TPX2_fam"/>
</dbReference>
<keyword evidence="7" id="KW-0539">Nucleus</keyword>
<feature type="domain" description="TPX2 central" evidence="11">
    <location>
        <begin position="342"/>
        <end position="438"/>
    </location>
</feature>
<dbReference type="GO" id="GO:0008017">
    <property type="term" value="F:microtubule binding"/>
    <property type="evidence" value="ECO:0000318"/>
    <property type="project" value="GO_Central"/>
</dbReference>
<feature type="coiled-coil region" evidence="8">
    <location>
        <begin position="625"/>
        <end position="652"/>
    </location>
</feature>
<evidence type="ECO:0000256" key="5">
    <source>
        <dbReference type="ARBA" id="ARBA00022701"/>
    </source>
</evidence>
<dbReference type="InterPro" id="IPR027330">
    <property type="entry name" value="TPX2_central_dom"/>
</dbReference>
<dbReference type="GO" id="GO:0005819">
    <property type="term" value="C:spindle"/>
    <property type="evidence" value="ECO:0007669"/>
    <property type="project" value="UniProtKB-SubCell"/>
</dbReference>